<dbReference type="RefSeq" id="WP_163689270.1">
    <property type="nucleotide sequence ID" value="NZ_AP022608.1"/>
</dbReference>
<evidence type="ECO:0000313" key="1">
    <source>
        <dbReference type="EMBL" id="BBZ20477.1"/>
    </source>
</evidence>
<evidence type="ECO:0000313" key="2">
    <source>
        <dbReference type="Proteomes" id="UP000466187"/>
    </source>
</evidence>
<organism evidence="1 2">
    <name type="scientific">Mycolicibacterium gadium</name>
    <name type="common">Mycobacterium gadium</name>
    <dbReference type="NCBI Taxonomy" id="1794"/>
    <lineage>
        <taxon>Bacteria</taxon>
        <taxon>Bacillati</taxon>
        <taxon>Actinomycetota</taxon>
        <taxon>Actinomycetes</taxon>
        <taxon>Mycobacteriales</taxon>
        <taxon>Mycobacteriaceae</taxon>
        <taxon>Mycolicibacterium</taxon>
    </lineage>
</organism>
<sequence>MTKIGEHAVVLGASMGGLAAARVLAEHFESVTVVERDALPSGPANRRGVPQGRHGHALLGRGLATLSDLFPGFADDLVDAGVPVLDYRDLSEAYLSFGGHLIPRTGVLDDVPPVFIPSRPLLESVVRQRLRTIGNVIILDDHDVVTLVPDAGMERVTGVQIKAHGMDRSQLCDADLVVDATGRAARTPALLEALGYGRPPEQSIKVRVTYSSQLFRLSPGSIQEKIVLVSPVPGRPTGMALMGYEDDTWMLTVFGMAGCRPPETIDHMLDSAAALAPPHTIDALRAGEALGTPCRFGYPESRWRRFDKLRCFPGGLLALGDAVCSFNPIYGQGMTVAVLQAEALRRCLQHGQSDLARRYFRTAAKPIGVAWQFAAGADLNLPEVEGHRSLAMRLTNTYADRVQAAGEHDPRVAAQFLRVVGLMDSPANLLRPGIFLRAITPRLRSTSVQQAGVLAPS</sequence>
<name>A0A7I7WUR4_MYCGU</name>
<protein>
    <submittedName>
        <fullName evidence="1">Hydroxylase</fullName>
    </submittedName>
</protein>
<reference evidence="1 2" key="1">
    <citation type="journal article" date="2019" name="Emerg. Microbes Infect.">
        <title>Comprehensive subspecies identification of 175 nontuberculous mycobacteria species based on 7547 genomic profiles.</title>
        <authorList>
            <person name="Matsumoto Y."/>
            <person name="Kinjo T."/>
            <person name="Motooka D."/>
            <person name="Nabeya D."/>
            <person name="Jung N."/>
            <person name="Uechi K."/>
            <person name="Horii T."/>
            <person name="Iida T."/>
            <person name="Fujita J."/>
            <person name="Nakamura S."/>
        </authorList>
    </citation>
    <scope>NUCLEOTIDE SEQUENCE [LARGE SCALE GENOMIC DNA]</scope>
    <source>
        <strain evidence="1 2">JCM 12688</strain>
    </source>
</reference>
<gene>
    <name evidence="1" type="ORF">MGAD_48120</name>
</gene>
<dbReference type="PANTHER" id="PTHR43422">
    <property type="entry name" value="THIAMINE THIAZOLE SYNTHASE"/>
    <property type="match status" value="1"/>
</dbReference>
<dbReference type="KEGG" id="mgad:MGAD_48120"/>
<dbReference type="Proteomes" id="UP000466187">
    <property type="component" value="Chromosome"/>
</dbReference>
<proteinExistence type="predicted"/>
<dbReference type="PANTHER" id="PTHR43422:SF3">
    <property type="entry name" value="THIAMINE THIAZOLE SYNTHASE"/>
    <property type="match status" value="1"/>
</dbReference>
<dbReference type="InterPro" id="IPR036188">
    <property type="entry name" value="FAD/NAD-bd_sf"/>
</dbReference>
<dbReference type="EMBL" id="AP022608">
    <property type="protein sequence ID" value="BBZ20477.1"/>
    <property type="molecule type" value="Genomic_DNA"/>
</dbReference>
<dbReference type="Gene3D" id="3.50.50.60">
    <property type="entry name" value="FAD/NAD(P)-binding domain"/>
    <property type="match status" value="1"/>
</dbReference>
<accession>A0A7I7WUR4</accession>
<dbReference type="SUPFAM" id="SSF51905">
    <property type="entry name" value="FAD/NAD(P)-binding domain"/>
    <property type="match status" value="1"/>
</dbReference>
<dbReference type="AlphaFoldDB" id="A0A7I7WUR4"/>